<feature type="region of interest" description="Disordered" evidence="1">
    <location>
        <begin position="35"/>
        <end position="57"/>
    </location>
</feature>
<evidence type="ECO:0000256" key="1">
    <source>
        <dbReference type="SAM" id="MobiDB-lite"/>
    </source>
</evidence>
<dbReference type="RefSeq" id="XP_016765876.1">
    <property type="nucleotide sequence ID" value="XM_016901825.1"/>
</dbReference>
<dbReference type="Proteomes" id="UP000016931">
    <property type="component" value="Unassembled WGS sequence"/>
</dbReference>
<evidence type="ECO:0000313" key="3">
    <source>
        <dbReference type="Proteomes" id="UP000016931"/>
    </source>
</evidence>
<keyword evidence="3" id="KW-1185">Reference proteome</keyword>
<name>N1QKP6_SPHMS</name>
<protein>
    <submittedName>
        <fullName evidence="2">Uncharacterized protein</fullName>
    </submittedName>
</protein>
<accession>N1QKP6</accession>
<feature type="compositionally biased region" description="Basic residues" evidence="1">
    <location>
        <begin position="44"/>
        <end position="56"/>
    </location>
</feature>
<dbReference type="AlphaFoldDB" id="N1QKP6"/>
<dbReference type="GeneID" id="27898962"/>
<proteinExistence type="predicted"/>
<organism evidence="2 3">
    <name type="scientific">Sphaerulina musiva (strain SO2202)</name>
    <name type="common">Poplar stem canker fungus</name>
    <name type="synonym">Septoria musiva</name>
    <dbReference type="NCBI Taxonomy" id="692275"/>
    <lineage>
        <taxon>Eukaryota</taxon>
        <taxon>Fungi</taxon>
        <taxon>Dikarya</taxon>
        <taxon>Ascomycota</taxon>
        <taxon>Pezizomycotina</taxon>
        <taxon>Dothideomycetes</taxon>
        <taxon>Dothideomycetidae</taxon>
        <taxon>Mycosphaerellales</taxon>
        <taxon>Mycosphaerellaceae</taxon>
        <taxon>Sphaerulina</taxon>
    </lineage>
</organism>
<gene>
    <name evidence="2" type="ORF">SEPMUDRAFT_123095</name>
</gene>
<evidence type="ECO:0000313" key="2">
    <source>
        <dbReference type="EMBL" id="EMF17755.1"/>
    </source>
</evidence>
<sequence length="77" mass="8681">MKRKHADALKVVCLSPVFHSVRQLGSRTWLKLKGVPMATPKQNSTHHKTSAAGRKRQQQDGVWCNLVGLQSRMDLTM</sequence>
<reference evidence="2 3" key="1">
    <citation type="journal article" date="2012" name="PLoS Pathog.">
        <title>Diverse lifestyles and strategies of plant pathogenesis encoded in the genomes of eighteen Dothideomycetes fungi.</title>
        <authorList>
            <person name="Ohm R.A."/>
            <person name="Feau N."/>
            <person name="Henrissat B."/>
            <person name="Schoch C.L."/>
            <person name="Horwitz B.A."/>
            <person name="Barry K.W."/>
            <person name="Condon B.J."/>
            <person name="Copeland A.C."/>
            <person name="Dhillon B."/>
            <person name="Glaser F."/>
            <person name="Hesse C.N."/>
            <person name="Kosti I."/>
            <person name="LaButti K."/>
            <person name="Lindquist E.A."/>
            <person name="Lucas S."/>
            <person name="Salamov A.A."/>
            <person name="Bradshaw R.E."/>
            <person name="Ciuffetti L."/>
            <person name="Hamelin R.C."/>
            <person name="Kema G.H.J."/>
            <person name="Lawrence C."/>
            <person name="Scott J.A."/>
            <person name="Spatafora J.W."/>
            <person name="Turgeon B.G."/>
            <person name="de Wit P.J.G.M."/>
            <person name="Zhong S."/>
            <person name="Goodwin S.B."/>
            <person name="Grigoriev I.V."/>
        </authorList>
    </citation>
    <scope>NUCLEOTIDE SEQUENCE [LARGE SCALE GENOMIC DNA]</scope>
    <source>
        <strain evidence="2 3">SO2202</strain>
    </source>
</reference>
<dbReference type="EMBL" id="KB456260">
    <property type="protein sequence ID" value="EMF17755.1"/>
    <property type="molecule type" value="Genomic_DNA"/>
</dbReference>
<dbReference type="HOGENOM" id="CLU_2639673_0_0_1"/>